<dbReference type="InterPro" id="IPR050596">
    <property type="entry name" value="AspAT/PAT-like"/>
</dbReference>
<proteinExistence type="inferred from homology"/>
<gene>
    <name evidence="7" type="ORF">Prevot485_3050</name>
</gene>
<evidence type="ECO:0000256" key="3">
    <source>
        <dbReference type="ARBA" id="ARBA00022576"/>
    </source>
</evidence>
<keyword evidence="5" id="KW-0663">Pyridoxal phosphate</keyword>
<dbReference type="SUPFAM" id="SSF53383">
    <property type="entry name" value="PLP-dependent transferases"/>
    <property type="match status" value="1"/>
</dbReference>
<dbReference type="GO" id="GO:0008483">
    <property type="term" value="F:transaminase activity"/>
    <property type="evidence" value="ECO:0007669"/>
    <property type="project" value="UniProtKB-KW"/>
</dbReference>
<feature type="domain" description="Aminotransferase class I/classII large" evidence="6">
    <location>
        <begin position="45"/>
        <end position="418"/>
    </location>
</feature>
<name>A0A6G8F1V1_9BACT</name>
<evidence type="ECO:0000313" key="7">
    <source>
        <dbReference type="EMBL" id="QIM10206.1"/>
    </source>
</evidence>
<protein>
    <submittedName>
        <fullName evidence="7">Aspartate aminotransferase</fullName>
    </submittedName>
</protein>
<evidence type="ECO:0000259" key="6">
    <source>
        <dbReference type="Pfam" id="PF00155"/>
    </source>
</evidence>
<dbReference type="AlphaFoldDB" id="A0A6G8F1V1"/>
<evidence type="ECO:0000256" key="2">
    <source>
        <dbReference type="ARBA" id="ARBA00007441"/>
    </source>
</evidence>
<dbReference type="EMBL" id="MN990733">
    <property type="protein sequence ID" value="QIM10206.1"/>
    <property type="molecule type" value="Genomic_DNA"/>
</dbReference>
<dbReference type="InterPro" id="IPR015421">
    <property type="entry name" value="PyrdxlP-dep_Trfase_major"/>
</dbReference>
<reference evidence="7" key="1">
    <citation type="journal article" date="2020" name="J. ISSAAS">
        <title>Lactobacilli and other gastrointestinal microbiota of Peromyscus leucopus, reservoir host for agents of Lyme disease and other zoonoses in North America.</title>
        <authorList>
            <person name="Milovic A."/>
            <person name="Bassam K."/>
            <person name="Shao H."/>
            <person name="Chatzistamou I."/>
            <person name="Tufts D.M."/>
            <person name="Diuk-Wasser M."/>
            <person name="Barbour A.G."/>
        </authorList>
    </citation>
    <scope>NUCLEOTIDE SEQUENCE</scope>
    <source>
        <strain evidence="7">LL70</strain>
    </source>
</reference>
<dbReference type="PANTHER" id="PTHR46383:SF1">
    <property type="entry name" value="ASPARTATE AMINOTRANSFERASE"/>
    <property type="match status" value="1"/>
</dbReference>
<evidence type="ECO:0000256" key="5">
    <source>
        <dbReference type="ARBA" id="ARBA00022898"/>
    </source>
</evidence>
<comment type="cofactor">
    <cofactor evidence="1">
        <name>pyridoxal 5'-phosphate</name>
        <dbReference type="ChEBI" id="CHEBI:597326"/>
    </cofactor>
</comment>
<dbReference type="CDD" id="cd00609">
    <property type="entry name" value="AAT_like"/>
    <property type="match status" value="1"/>
</dbReference>
<dbReference type="InterPro" id="IPR004839">
    <property type="entry name" value="Aminotransferase_I/II_large"/>
</dbReference>
<evidence type="ECO:0000256" key="4">
    <source>
        <dbReference type="ARBA" id="ARBA00022679"/>
    </source>
</evidence>
<dbReference type="Gene3D" id="6.10.120.10">
    <property type="entry name" value="Bacterial aspartate aminotransferase, helical domain"/>
    <property type="match status" value="1"/>
</dbReference>
<dbReference type="GO" id="GO:0030170">
    <property type="term" value="F:pyridoxal phosphate binding"/>
    <property type="evidence" value="ECO:0007669"/>
    <property type="project" value="InterPro"/>
</dbReference>
<comment type="similarity">
    <text evidence="2">Belongs to the class-I pyridoxal-phosphate-dependent aminotransferase family.</text>
</comment>
<accession>A0A6G8F1V1</accession>
<dbReference type="Gene3D" id="3.90.1150.100">
    <property type="match status" value="1"/>
</dbReference>
<organism evidence="7">
    <name type="scientific">uncultured Prevotella sp</name>
    <dbReference type="NCBI Taxonomy" id="159272"/>
    <lineage>
        <taxon>Bacteria</taxon>
        <taxon>Pseudomonadati</taxon>
        <taxon>Bacteroidota</taxon>
        <taxon>Bacteroidia</taxon>
        <taxon>Bacteroidales</taxon>
        <taxon>Prevotellaceae</taxon>
        <taxon>Prevotella</taxon>
        <taxon>environmental samples</taxon>
    </lineage>
</organism>
<sequence length="440" mass="48730">MTTPLDYNTVTEAIEAMHLGDFSQATIRDIQSLSRTLEEKTGQPVIHLEMGVPGLQPSEIALRAEQEALAGGCATVYPPNGGIPRVKNAASQFVKAFIGVDVDPLCCIPTTGSMQGTFATFTAWKHAFTATDGTKGEPTVLFINPGFPVQTTQCDVIGLKHIGLDVHSYRGTALIDKLEEIIPQHNICGIVYSNPNNPSWVCFNEEELQGIGRLATKYGFIVLEDLAYFAMDFRRDLSHPFEAPYQATVARYTDNYILSVSGSKAFSYAGQRIGVTCIGNNLYHRVYPALQEKFGIGEFGNFFANRLMYTFSSGTTHSVQHAMAALMEAACDGSYNFLADVREYGRRAKFMKDVLLANGFYLVYDNDMGAPLADGFYFTVQYPGMTDLQLTRELMYYGIAVYPLDTMGSTQQGVRVCTSFFADGQHDLFRQRIEAFKENH</sequence>
<dbReference type="PANTHER" id="PTHR46383">
    <property type="entry name" value="ASPARTATE AMINOTRANSFERASE"/>
    <property type="match status" value="1"/>
</dbReference>
<keyword evidence="3 7" id="KW-0032">Aminotransferase</keyword>
<evidence type="ECO:0000256" key="1">
    <source>
        <dbReference type="ARBA" id="ARBA00001933"/>
    </source>
</evidence>
<dbReference type="Pfam" id="PF00155">
    <property type="entry name" value="Aminotran_1_2"/>
    <property type="match status" value="1"/>
</dbReference>
<dbReference type="Gene3D" id="3.40.640.10">
    <property type="entry name" value="Type I PLP-dependent aspartate aminotransferase-like (Major domain)"/>
    <property type="match status" value="1"/>
</dbReference>
<keyword evidence="4 7" id="KW-0808">Transferase</keyword>
<dbReference type="GO" id="GO:0006520">
    <property type="term" value="P:amino acid metabolic process"/>
    <property type="evidence" value="ECO:0007669"/>
    <property type="project" value="InterPro"/>
</dbReference>
<dbReference type="InterPro" id="IPR015424">
    <property type="entry name" value="PyrdxlP-dep_Trfase"/>
</dbReference>